<proteinExistence type="predicted"/>
<sequence length="149" mass="16862">MRNDDLAALVYENMLLSRVSSSGYRPHRKDILLDRSAAALLARLEAQPDMTVAELSDALGLDISTVHRQLAAAMRQGYIAKRPAPSSSAKVHSATDKGLELLHREIEARKKTVDDITHDWEDSELTEFVRLMRKFNEGVEEMRGHPWPR</sequence>
<gene>
    <name evidence="2" type="ORF">QP460_009265</name>
</gene>
<name>A0AAW9SWW3_CORAY</name>
<dbReference type="Proteomes" id="UP001223646">
    <property type="component" value="Unassembled WGS sequence"/>
</dbReference>
<dbReference type="InterPro" id="IPR036388">
    <property type="entry name" value="WH-like_DNA-bd_sf"/>
</dbReference>
<dbReference type="EMBL" id="JASOOY020000031">
    <property type="protein sequence ID" value="MEO3717774.1"/>
    <property type="molecule type" value="Genomic_DNA"/>
</dbReference>
<dbReference type="Gene3D" id="1.10.10.10">
    <property type="entry name" value="Winged helix-like DNA-binding domain superfamily/Winged helix DNA-binding domain"/>
    <property type="match status" value="1"/>
</dbReference>
<reference evidence="2" key="1">
    <citation type="submission" date="2023-05" db="EMBL/GenBank/DDBJ databases">
        <authorList>
            <person name="Du J."/>
        </authorList>
    </citation>
    <scope>NUCLEOTIDE SEQUENCE</scope>
    <source>
        <strain evidence="2">UMB1064</strain>
    </source>
</reference>
<comment type="caution">
    <text evidence="2">The sequence shown here is derived from an EMBL/GenBank/DDBJ whole genome shotgun (WGS) entry which is preliminary data.</text>
</comment>
<evidence type="ECO:0000259" key="1">
    <source>
        <dbReference type="Pfam" id="PF09339"/>
    </source>
</evidence>
<dbReference type="InterPro" id="IPR005471">
    <property type="entry name" value="Tscrpt_reg_IclR_N"/>
</dbReference>
<dbReference type="SUPFAM" id="SSF46785">
    <property type="entry name" value="Winged helix' DNA-binding domain"/>
    <property type="match status" value="1"/>
</dbReference>
<evidence type="ECO:0000313" key="2">
    <source>
        <dbReference type="EMBL" id="MEO3717774.1"/>
    </source>
</evidence>
<reference evidence="2" key="2">
    <citation type="submission" date="2024-05" db="EMBL/GenBank/DDBJ databases">
        <authorList>
            <person name="Wolfe A."/>
        </authorList>
    </citation>
    <scope>NUCLEOTIDE SEQUENCE</scope>
    <source>
        <strain evidence="2">UMB1064</strain>
    </source>
</reference>
<dbReference type="InterPro" id="IPR036390">
    <property type="entry name" value="WH_DNA-bd_sf"/>
</dbReference>
<dbReference type="GO" id="GO:0003700">
    <property type="term" value="F:DNA-binding transcription factor activity"/>
    <property type="evidence" value="ECO:0007669"/>
    <property type="project" value="InterPro"/>
</dbReference>
<protein>
    <submittedName>
        <fullName evidence="2">MarR family winged helix-turn-helix transcriptional regulator</fullName>
    </submittedName>
</protein>
<organism evidence="2 3">
    <name type="scientific">Corynebacterium amycolatum</name>
    <dbReference type="NCBI Taxonomy" id="43765"/>
    <lineage>
        <taxon>Bacteria</taxon>
        <taxon>Bacillati</taxon>
        <taxon>Actinomycetota</taxon>
        <taxon>Actinomycetes</taxon>
        <taxon>Mycobacteriales</taxon>
        <taxon>Corynebacteriaceae</taxon>
        <taxon>Corynebacterium</taxon>
    </lineage>
</organism>
<dbReference type="Pfam" id="PF09339">
    <property type="entry name" value="HTH_IclR"/>
    <property type="match status" value="1"/>
</dbReference>
<feature type="domain" description="HTH iclR-type" evidence="1">
    <location>
        <begin position="37"/>
        <end position="82"/>
    </location>
</feature>
<evidence type="ECO:0000313" key="3">
    <source>
        <dbReference type="Proteomes" id="UP001223646"/>
    </source>
</evidence>
<accession>A0AAW9SWW3</accession>
<dbReference type="AlphaFoldDB" id="A0AAW9SWW3"/>
<dbReference type="RefSeq" id="WP_284826301.1">
    <property type="nucleotide sequence ID" value="NZ_JASOOY020000031.1"/>
</dbReference>